<feature type="transmembrane region" description="Helical" evidence="7">
    <location>
        <begin position="212"/>
        <end position="232"/>
    </location>
</feature>
<keyword evidence="3 7" id="KW-0812">Transmembrane</keyword>
<reference evidence="10 11" key="1">
    <citation type="submission" date="2019-03" db="EMBL/GenBank/DDBJ databases">
        <authorList>
            <person name="Gaulin E."/>
            <person name="Dumas B."/>
        </authorList>
    </citation>
    <scope>NUCLEOTIDE SEQUENCE [LARGE SCALE GENOMIC DNA]</scope>
    <source>
        <strain evidence="10">CBS 568.67</strain>
    </source>
</reference>
<dbReference type="OrthoDB" id="6770063at2759"/>
<evidence type="ECO:0000313" key="11">
    <source>
        <dbReference type="Proteomes" id="UP000332933"/>
    </source>
</evidence>
<feature type="transmembrane region" description="Helical" evidence="7">
    <location>
        <begin position="386"/>
        <end position="410"/>
    </location>
</feature>
<evidence type="ECO:0000256" key="5">
    <source>
        <dbReference type="ARBA" id="ARBA00023136"/>
    </source>
</evidence>
<evidence type="ECO:0000313" key="10">
    <source>
        <dbReference type="EMBL" id="VFT92047.1"/>
    </source>
</evidence>
<name>A0A485L2Y3_9STRA</name>
<evidence type="ECO:0000256" key="4">
    <source>
        <dbReference type="ARBA" id="ARBA00022989"/>
    </source>
</evidence>
<accession>A0A485L2Y3</accession>
<dbReference type="AlphaFoldDB" id="A0A485L2Y3"/>
<dbReference type="GO" id="GO:0016020">
    <property type="term" value="C:membrane"/>
    <property type="evidence" value="ECO:0007669"/>
    <property type="project" value="UniProtKB-SubCell"/>
</dbReference>
<evidence type="ECO:0000259" key="8">
    <source>
        <dbReference type="PROSITE" id="PS50850"/>
    </source>
</evidence>
<dbReference type="SUPFAM" id="SSF103473">
    <property type="entry name" value="MFS general substrate transporter"/>
    <property type="match status" value="1"/>
</dbReference>
<protein>
    <submittedName>
        <fullName evidence="10">Aste57867_15238 protein</fullName>
    </submittedName>
</protein>
<dbReference type="InterPro" id="IPR020846">
    <property type="entry name" value="MFS_dom"/>
</dbReference>
<reference evidence="9" key="2">
    <citation type="submission" date="2019-06" db="EMBL/GenBank/DDBJ databases">
        <title>Genomics analysis of Aphanomyces spp. identifies a new class of oomycete effector associated with host adaptation.</title>
        <authorList>
            <person name="Gaulin E."/>
        </authorList>
    </citation>
    <scope>NUCLEOTIDE SEQUENCE</scope>
    <source>
        <strain evidence="9">CBS 578.67</strain>
    </source>
</reference>
<keyword evidence="4 7" id="KW-1133">Transmembrane helix</keyword>
<feature type="transmembrane region" description="Helical" evidence="7">
    <location>
        <begin position="478"/>
        <end position="499"/>
    </location>
</feature>
<dbReference type="GO" id="GO:0022857">
    <property type="term" value="F:transmembrane transporter activity"/>
    <property type="evidence" value="ECO:0007669"/>
    <property type="project" value="InterPro"/>
</dbReference>
<dbReference type="PANTHER" id="PTHR23505">
    <property type="entry name" value="SPINSTER"/>
    <property type="match status" value="1"/>
</dbReference>
<evidence type="ECO:0000256" key="1">
    <source>
        <dbReference type="ARBA" id="ARBA00004141"/>
    </source>
</evidence>
<dbReference type="EMBL" id="CAADRA010005661">
    <property type="protein sequence ID" value="VFT92047.1"/>
    <property type="molecule type" value="Genomic_DNA"/>
</dbReference>
<comment type="subcellular location">
    <subcellularLocation>
        <location evidence="1">Membrane</location>
        <topology evidence="1">Multi-pass membrane protein</topology>
    </subcellularLocation>
</comment>
<feature type="transmembrane region" description="Helical" evidence="7">
    <location>
        <begin position="150"/>
        <end position="170"/>
    </location>
</feature>
<dbReference type="InterPro" id="IPR036259">
    <property type="entry name" value="MFS_trans_sf"/>
</dbReference>
<dbReference type="Proteomes" id="UP000332933">
    <property type="component" value="Unassembled WGS sequence"/>
</dbReference>
<organism evidence="10 11">
    <name type="scientific">Aphanomyces stellatus</name>
    <dbReference type="NCBI Taxonomy" id="120398"/>
    <lineage>
        <taxon>Eukaryota</taxon>
        <taxon>Sar</taxon>
        <taxon>Stramenopiles</taxon>
        <taxon>Oomycota</taxon>
        <taxon>Saprolegniomycetes</taxon>
        <taxon>Saprolegniales</taxon>
        <taxon>Verrucalvaceae</taxon>
        <taxon>Aphanomyces</taxon>
    </lineage>
</organism>
<dbReference type="PROSITE" id="PS50850">
    <property type="entry name" value="MFS"/>
    <property type="match status" value="1"/>
</dbReference>
<feature type="transmembrane region" description="Helical" evidence="7">
    <location>
        <begin position="119"/>
        <end position="138"/>
    </location>
</feature>
<dbReference type="PANTHER" id="PTHR23505:SF79">
    <property type="entry name" value="PROTEIN SPINSTER"/>
    <property type="match status" value="1"/>
</dbReference>
<evidence type="ECO:0000256" key="7">
    <source>
        <dbReference type="SAM" id="Phobius"/>
    </source>
</evidence>
<gene>
    <name evidence="10" type="primary">Aste57867_15238</name>
    <name evidence="9" type="ORF">As57867_015182</name>
    <name evidence="10" type="ORF">ASTE57867_15238</name>
</gene>
<proteinExistence type="inferred from homology"/>
<dbReference type="Pfam" id="PF07690">
    <property type="entry name" value="MFS_1"/>
    <property type="match status" value="1"/>
</dbReference>
<dbReference type="Gene3D" id="1.20.1250.20">
    <property type="entry name" value="MFS general substrate transporter like domains"/>
    <property type="match status" value="1"/>
</dbReference>
<keyword evidence="11" id="KW-1185">Reference proteome</keyword>
<evidence type="ECO:0000256" key="3">
    <source>
        <dbReference type="ARBA" id="ARBA00022692"/>
    </source>
</evidence>
<evidence type="ECO:0000256" key="6">
    <source>
        <dbReference type="ARBA" id="ARBA00024338"/>
    </source>
</evidence>
<feature type="domain" description="Major facilitator superfamily (MFS) profile" evidence="8">
    <location>
        <begin position="48"/>
        <end position="505"/>
    </location>
</feature>
<feature type="transmembrane region" description="Helical" evidence="7">
    <location>
        <begin position="358"/>
        <end position="380"/>
    </location>
</feature>
<evidence type="ECO:0000313" key="9">
    <source>
        <dbReference type="EMBL" id="KAF0693838.1"/>
    </source>
</evidence>
<evidence type="ECO:0000256" key="2">
    <source>
        <dbReference type="ARBA" id="ARBA00022448"/>
    </source>
</evidence>
<feature type="transmembrane region" description="Helical" evidence="7">
    <location>
        <begin position="182"/>
        <end position="206"/>
    </location>
</feature>
<sequence>MLVQSTCHSASDDPPSGCPLDVLPSPSIMSSSTADTSSSPRGAAPTWVCLLLCVLAFVDAFDSQILPAAPAQFQYFIQTSTNTTNNEGMYFGVLSSAFITSFSIGILAFGYVSMSMRPFRVISIGVAVLVVAVFLSAISKRANSFELLLVGRVLSGAGEAAFQCVAPAFFTTHASPNAETLWLGVYSVSTTLGAVVGGITSAVAASTIGWDALFALEGLVLMPLLGVCLGGIPRSIDTLDDLTAEAPPCLPHETHHLLDNTTTQTTAPSFVRELVAVCHNTVFVWLCLGSAALAFASSCASSFLTLLLLGLNVFRDETDANVTQGAIGMVTSIGGTLLGSLLLDWTCRGAPQHRRSYFALRQLVVLMPLVVVNMVAGLAGLPNRQWYLVTAAIDGLLTASLPTILMTALLHAVDPSRRALTMGIYTLVVHVLGDVPSPVLMGAIKDAWAPACNSILVDGLVKLNPQCVQDKAGLMQAMLFPVAWDLWAVVCFGVALVVMRRAKQV</sequence>
<feature type="transmembrane region" description="Helical" evidence="7">
    <location>
        <begin position="89"/>
        <end position="112"/>
    </location>
</feature>
<dbReference type="EMBL" id="VJMH01005640">
    <property type="protein sequence ID" value="KAF0693838.1"/>
    <property type="molecule type" value="Genomic_DNA"/>
</dbReference>
<dbReference type="InterPro" id="IPR011701">
    <property type="entry name" value="MFS"/>
</dbReference>
<keyword evidence="2" id="KW-0813">Transport</keyword>
<feature type="transmembrane region" description="Helical" evidence="7">
    <location>
        <begin position="282"/>
        <end position="314"/>
    </location>
</feature>
<keyword evidence="5 7" id="KW-0472">Membrane</keyword>
<feature type="transmembrane region" description="Helical" evidence="7">
    <location>
        <begin position="422"/>
        <end position="444"/>
    </location>
</feature>
<feature type="transmembrane region" description="Helical" evidence="7">
    <location>
        <begin position="326"/>
        <end position="346"/>
    </location>
</feature>
<comment type="similarity">
    <text evidence="6">Belongs to the major facilitator superfamily. Spinster (TC 2.A.1.49) family.</text>
</comment>
<dbReference type="InterPro" id="IPR044770">
    <property type="entry name" value="MFS_spinster-like"/>
</dbReference>